<evidence type="ECO:0000259" key="1">
    <source>
        <dbReference type="Pfam" id="PF13723"/>
    </source>
</evidence>
<dbReference type="Gene3D" id="3.40.47.10">
    <property type="match status" value="1"/>
</dbReference>
<dbReference type="InterPro" id="IPR014030">
    <property type="entry name" value="Ketoacyl_synth_N"/>
</dbReference>
<reference evidence="2 3" key="1">
    <citation type="submission" date="2019-05" db="EMBL/GenBank/DDBJ databases">
        <authorList>
            <person name="Pankratov T."/>
            <person name="Grouzdev D."/>
        </authorList>
    </citation>
    <scope>NUCLEOTIDE SEQUENCE [LARGE SCALE GENOMIC DNA]</scope>
    <source>
        <strain evidence="2 3">KEBCLARHB70R</strain>
    </source>
</reference>
<dbReference type="SUPFAM" id="SSF53901">
    <property type="entry name" value="Thiolase-like"/>
    <property type="match status" value="1"/>
</dbReference>
<dbReference type="RefSeq" id="WP_138324355.1">
    <property type="nucleotide sequence ID" value="NZ_VCDI01000001.1"/>
</dbReference>
<comment type="caution">
    <text evidence="2">The sequence shown here is derived from an EMBL/GenBank/DDBJ whole genome shotgun (WGS) entry which is preliminary data.</text>
</comment>
<sequence>MRVSLIGAAVRAPGLGSWEQARAVLAGELPLDPDALLDLPPPALLSPNERRRAGLPVRLALAVCEEASRMAGHEPGALPGIFGSSNGDGAVVHDLLETLASADPQLSPTRFHNSVHNAVAGYWSIATGSSAPITVLGCHDATFAASLLKAASECVAEAMPILLCLYDAPMKLPLGALRTTTIGLSAAFVLAPARPGAALADLDIAFTPDAAPPEPEPIAPGLRSLWRQNPVGRGLVLLEAVTRKQPVSLAFPYGRGQIAIVVQP</sequence>
<dbReference type="AlphaFoldDB" id="A0A5R9J952"/>
<name>A0A5R9J952_9PROT</name>
<feature type="domain" description="Beta-ketoacyl synthase-like N-terminal" evidence="1">
    <location>
        <begin position="42"/>
        <end position="193"/>
    </location>
</feature>
<evidence type="ECO:0000313" key="3">
    <source>
        <dbReference type="Proteomes" id="UP000305654"/>
    </source>
</evidence>
<gene>
    <name evidence="2" type="ORF">FE263_02495</name>
</gene>
<protein>
    <submittedName>
        <fullName evidence="2">Beta-ketoacyl synthase chain length factor</fullName>
    </submittedName>
</protein>
<dbReference type="Pfam" id="PF13723">
    <property type="entry name" value="Ketoacyl-synt_2"/>
    <property type="match status" value="1"/>
</dbReference>
<keyword evidence="3" id="KW-1185">Reference proteome</keyword>
<dbReference type="GO" id="GO:0016746">
    <property type="term" value="F:acyltransferase activity"/>
    <property type="evidence" value="ECO:0007669"/>
    <property type="project" value="InterPro"/>
</dbReference>
<proteinExistence type="predicted"/>
<dbReference type="OrthoDB" id="9798676at2"/>
<evidence type="ECO:0000313" key="2">
    <source>
        <dbReference type="EMBL" id="TLU74102.1"/>
    </source>
</evidence>
<dbReference type="Proteomes" id="UP000305654">
    <property type="component" value="Unassembled WGS sequence"/>
</dbReference>
<accession>A0A5R9J952</accession>
<dbReference type="InterPro" id="IPR016039">
    <property type="entry name" value="Thiolase-like"/>
</dbReference>
<organism evidence="2 3">
    <name type="scientific">Lichenicoccus roseus</name>
    <dbReference type="NCBI Taxonomy" id="2683649"/>
    <lineage>
        <taxon>Bacteria</taxon>
        <taxon>Pseudomonadati</taxon>
        <taxon>Pseudomonadota</taxon>
        <taxon>Alphaproteobacteria</taxon>
        <taxon>Acetobacterales</taxon>
        <taxon>Acetobacteraceae</taxon>
        <taxon>Lichenicoccus</taxon>
    </lineage>
</organism>
<dbReference type="EMBL" id="VCDI01000001">
    <property type="protein sequence ID" value="TLU74102.1"/>
    <property type="molecule type" value="Genomic_DNA"/>
</dbReference>